<proteinExistence type="predicted"/>
<dbReference type="InterPro" id="IPR019545">
    <property type="entry name" value="DM13_domain"/>
</dbReference>
<comment type="caution">
    <text evidence="4">The sequence shown here is derived from an EMBL/GenBank/DDBJ whole genome shotgun (WGS) entry which is preliminary data.</text>
</comment>
<protein>
    <submittedName>
        <fullName evidence="4">DM13 domain-containing protein</fullName>
    </submittedName>
</protein>
<name>A0A934IE67_9RHOB</name>
<dbReference type="PROSITE" id="PS51549">
    <property type="entry name" value="DM13"/>
    <property type="match status" value="1"/>
</dbReference>
<dbReference type="RefSeq" id="WP_198914687.1">
    <property type="nucleotide sequence ID" value="NZ_JAEKPD010000001.1"/>
</dbReference>
<keyword evidence="5" id="KW-1185">Reference proteome</keyword>
<evidence type="ECO:0000313" key="4">
    <source>
        <dbReference type="EMBL" id="MBJ3761532.1"/>
    </source>
</evidence>
<evidence type="ECO:0000313" key="5">
    <source>
        <dbReference type="Proteomes" id="UP000642488"/>
    </source>
</evidence>
<accession>A0A934IE67</accession>
<evidence type="ECO:0000256" key="2">
    <source>
        <dbReference type="SAM" id="SignalP"/>
    </source>
</evidence>
<feature type="domain" description="DM13" evidence="3">
    <location>
        <begin position="30"/>
        <end position="123"/>
    </location>
</feature>
<evidence type="ECO:0000259" key="3">
    <source>
        <dbReference type="PROSITE" id="PS51549"/>
    </source>
</evidence>
<dbReference type="Pfam" id="PF10517">
    <property type="entry name" value="DM13"/>
    <property type="match status" value="1"/>
</dbReference>
<organism evidence="4 5">
    <name type="scientific">Palleronia pontilimi</name>
    <dbReference type="NCBI Taxonomy" id="1964209"/>
    <lineage>
        <taxon>Bacteria</taxon>
        <taxon>Pseudomonadati</taxon>
        <taxon>Pseudomonadota</taxon>
        <taxon>Alphaproteobacteria</taxon>
        <taxon>Rhodobacterales</taxon>
        <taxon>Roseobacteraceae</taxon>
        <taxon>Palleronia</taxon>
    </lineage>
</organism>
<dbReference type="AlphaFoldDB" id="A0A934IE67"/>
<feature type="chain" id="PRO_5037711679" evidence="2">
    <location>
        <begin position="25"/>
        <end position="123"/>
    </location>
</feature>
<reference evidence="4" key="1">
    <citation type="submission" date="2020-12" db="EMBL/GenBank/DDBJ databases">
        <title>Bacterial taxonomy.</title>
        <authorList>
            <person name="Pan X."/>
        </authorList>
    </citation>
    <scope>NUCLEOTIDE SEQUENCE</scope>
    <source>
        <strain evidence="4">KCTC 52957</strain>
    </source>
</reference>
<keyword evidence="2" id="KW-0732">Signal</keyword>
<dbReference type="InterPro" id="IPR006311">
    <property type="entry name" value="TAT_signal"/>
</dbReference>
<dbReference type="PROSITE" id="PS51318">
    <property type="entry name" value="TAT"/>
    <property type="match status" value="1"/>
</dbReference>
<dbReference type="Proteomes" id="UP000642488">
    <property type="component" value="Unassembled WGS sequence"/>
</dbReference>
<dbReference type="EMBL" id="JAEKPD010000001">
    <property type="protein sequence ID" value="MBJ3761532.1"/>
    <property type="molecule type" value="Genomic_DNA"/>
</dbReference>
<feature type="region of interest" description="Disordered" evidence="1">
    <location>
        <begin position="62"/>
        <end position="84"/>
    </location>
</feature>
<sequence>MPTRRSFLTAAAGLAAAIPFASFAQSVKSGTFVGASGHTSSGGVALSGDTVSLLDDFRLDRAPDPKVAPGRDGYDPATLMGPRASRRGASSYALPAGIDAADYNEVWIWCEEFNVPLAVAKLS</sequence>
<feature type="signal peptide" evidence="2">
    <location>
        <begin position="1"/>
        <end position="24"/>
    </location>
</feature>
<evidence type="ECO:0000256" key="1">
    <source>
        <dbReference type="SAM" id="MobiDB-lite"/>
    </source>
</evidence>
<gene>
    <name evidence="4" type="ORF">ILP92_02060</name>
</gene>